<proteinExistence type="predicted"/>
<dbReference type="EMBL" id="PP934186">
    <property type="protein sequence ID" value="XDG30806.1"/>
    <property type="molecule type" value="Genomic_DNA"/>
</dbReference>
<evidence type="ECO:0008006" key="2">
    <source>
        <dbReference type="Google" id="ProtNLM"/>
    </source>
</evidence>
<evidence type="ECO:0000313" key="1">
    <source>
        <dbReference type="EMBL" id="XDG30806.1"/>
    </source>
</evidence>
<sequence length="471" mass="50516">MATFDGIEAVEVQIGLGTRFGDTQSFNIPLVVIPHNLSDARLAAFASTQSLADLGAATNSPVYRYVTGFFNGNFPSSVIKVARAVLDDIDVTVGDNIPELGEDISVNVVVDGVAKVVSHTMTGTETDASTTATALASAMTTAFPVGGGNPTFTAAGPVITVVPDTLSVSVGWNSLDDEGVPHTSVIDNTSEDVVTVINTATQVDNDYHFLMGESRLSADVVKFADFATANDKQYYTSTGDTEVADNADTDNIAITLGDKAQDNVALMFHTKDAFYFPEATVVGGEAGLQPYNLQNPNFKTLEGIPVDYITEAQFITLTQRNVNFYVKENGYSVYKEGWTQGGNFTDTIRNSIWAKVRIEETLTALLKEYADRGSALPYSDVGAAIMESRVLTQVINVGIRGGTIATGFTTDPDTNTTIDLNPVVDFGTRAQQTNADIAARTWRNGFVEYVYISGVNKIKVNLNVILNRDPV</sequence>
<reference evidence="1" key="1">
    <citation type="submission" date="2024-06" db="EMBL/GenBank/DDBJ databases">
        <authorList>
            <person name="Yang R."/>
        </authorList>
    </citation>
    <scope>NUCLEOTIDE SEQUENCE</scope>
</reference>
<protein>
    <recommendedName>
        <fullName evidence="2">Tail sheath protein</fullName>
    </recommendedName>
</protein>
<accession>A0AB39AJB4</accession>
<dbReference type="Pfam" id="PF11863">
    <property type="entry name" value="DUF3383"/>
    <property type="match status" value="1"/>
</dbReference>
<name>A0AB39AJB4_9CAUD</name>
<dbReference type="InterPro" id="IPR021808">
    <property type="entry name" value="DUF3383"/>
</dbReference>
<organism evidence="1">
    <name type="scientific">Vibrio phage P018-4</name>
    <dbReference type="NCBI Taxonomy" id="3229728"/>
    <lineage>
        <taxon>Viruses</taxon>
        <taxon>Duplodnaviria</taxon>
        <taxon>Heunggongvirae</taxon>
        <taxon>Uroviricota</taxon>
        <taxon>Caudoviricetes</taxon>
    </lineage>
</organism>